<dbReference type="PANTHER" id="PTHR23150:SF19">
    <property type="entry name" value="FORMYLGLYCINE-GENERATING ENZYME"/>
    <property type="match status" value="1"/>
</dbReference>
<dbReference type="Pfam" id="PF03781">
    <property type="entry name" value="FGE-sulfatase"/>
    <property type="match status" value="1"/>
</dbReference>
<evidence type="ECO:0000256" key="1">
    <source>
        <dbReference type="SAM" id="MobiDB-lite"/>
    </source>
</evidence>
<dbReference type="Proteomes" id="UP000295818">
    <property type="component" value="Unassembled WGS sequence"/>
</dbReference>
<reference evidence="3 4" key="1">
    <citation type="journal article" date="2015" name="Stand. Genomic Sci.">
        <title>Genomic Encyclopedia of Bacterial and Archaeal Type Strains, Phase III: the genomes of soil and plant-associated and newly described type strains.</title>
        <authorList>
            <person name="Whitman W.B."/>
            <person name="Woyke T."/>
            <person name="Klenk H.P."/>
            <person name="Zhou Y."/>
            <person name="Lilburn T.G."/>
            <person name="Beck B.J."/>
            <person name="De Vos P."/>
            <person name="Vandamme P."/>
            <person name="Eisen J.A."/>
            <person name="Garrity G."/>
            <person name="Hugenholtz P."/>
            <person name="Kyrpides N.C."/>
        </authorList>
    </citation>
    <scope>NUCLEOTIDE SEQUENCE [LARGE SCALE GENOMIC DNA]</scope>
    <source>
        <strain evidence="3 4">VKM Ac-2538</strain>
    </source>
</reference>
<dbReference type="PANTHER" id="PTHR23150">
    <property type="entry name" value="SULFATASE MODIFYING FACTOR 1, 2"/>
    <property type="match status" value="1"/>
</dbReference>
<dbReference type="InterPro" id="IPR051043">
    <property type="entry name" value="Sulfatase_Mod_Factor_Kinase"/>
</dbReference>
<name>A0ABY2BER3_9ACTN</name>
<protein>
    <submittedName>
        <fullName evidence="3">Formylglycine-generating enzyme required for sulfatase activity</fullName>
    </submittedName>
</protein>
<gene>
    <name evidence="3" type="ORF">EV644_113172</name>
</gene>
<evidence type="ECO:0000313" key="3">
    <source>
        <dbReference type="EMBL" id="TCO17942.1"/>
    </source>
</evidence>
<accession>A0ABY2BER3</accession>
<sequence>MNVAGDIDATRQTASGVPPRAADSRPGPDMVWIPGGTFLMGSDHHYPEEAPAHRVTVDGFWMDRHTVTNRQFARFVAKTGYVTLAERAADLADYPNAKAEMLVPASTVFESPDHPVDLGNHYNWWFYVPGANWRHPQGPGTSVKKRPDHPVVHVAWEDVVAYTEWAGKDLPTEAEWEFAARGGLDGAEFAWGDEFTPGDRWMANTWQGEFPIQNLKQDGYVGTAPVGSFPPNGYGLADMIGNVWEWTTDWYQAHAETSHACCTVDSPRGGDRERSYDPQLQDVRIPRKVMKGGSHLCAPNYCRRYRPAARMPQAIDTATSHLGFRCITRAA</sequence>
<feature type="region of interest" description="Disordered" evidence="1">
    <location>
        <begin position="1"/>
        <end position="28"/>
    </location>
</feature>
<proteinExistence type="predicted"/>
<dbReference type="Gene3D" id="3.90.1580.10">
    <property type="entry name" value="paralog of FGE (formylglycine-generating enzyme)"/>
    <property type="match status" value="1"/>
</dbReference>
<keyword evidence="4" id="KW-1185">Reference proteome</keyword>
<evidence type="ECO:0000259" key="2">
    <source>
        <dbReference type="Pfam" id="PF03781"/>
    </source>
</evidence>
<dbReference type="SUPFAM" id="SSF56436">
    <property type="entry name" value="C-type lectin-like"/>
    <property type="match status" value="1"/>
</dbReference>
<evidence type="ECO:0000313" key="4">
    <source>
        <dbReference type="Proteomes" id="UP000295818"/>
    </source>
</evidence>
<dbReference type="EMBL" id="SLWM01000013">
    <property type="protein sequence ID" value="TCO17942.1"/>
    <property type="molecule type" value="Genomic_DNA"/>
</dbReference>
<feature type="domain" description="Sulfatase-modifying factor enzyme-like" evidence="2">
    <location>
        <begin position="27"/>
        <end position="327"/>
    </location>
</feature>
<dbReference type="InterPro" id="IPR042095">
    <property type="entry name" value="SUMF_sf"/>
</dbReference>
<comment type="caution">
    <text evidence="3">The sequence shown here is derived from an EMBL/GenBank/DDBJ whole genome shotgun (WGS) entry which is preliminary data.</text>
</comment>
<dbReference type="InterPro" id="IPR005532">
    <property type="entry name" value="SUMF_dom"/>
</dbReference>
<dbReference type="InterPro" id="IPR016187">
    <property type="entry name" value="CTDL_fold"/>
</dbReference>
<organism evidence="3 4">
    <name type="scientific">Kribbella orskensis</name>
    <dbReference type="NCBI Taxonomy" id="2512216"/>
    <lineage>
        <taxon>Bacteria</taxon>
        <taxon>Bacillati</taxon>
        <taxon>Actinomycetota</taxon>
        <taxon>Actinomycetes</taxon>
        <taxon>Propionibacteriales</taxon>
        <taxon>Kribbellaceae</taxon>
        <taxon>Kribbella</taxon>
    </lineage>
</organism>